<dbReference type="Pfam" id="PF00275">
    <property type="entry name" value="EPSP_synthase"/>
    <property type="match status" value="1"/>
</dbReference>
<dbReference type="EC" id="2.5.1.19" evidence="3"/>
<dbReference type="Gene3D" id="3.65.10.10">
    <property type="entry name" value="Enolpyruvate transferase domain"/>
    <property type="match status" value="2"/>
</dbReference>
<dbReference type="GO" id="GO:0003866">
    <property type="term" value="F:3-phosphoshikimate 1-carboxyvinyltransferase activity"/>
    <property type="evidence" value="ECO:0007669"/>
    <property type="project" value="UniProtKB-EC"/>
</dbReference>
<dbReference type="InterPro" id="IPR013792">
    <property type="entry name" value="RNA3'P_cycl/enolpyr_Trfase_a/b"/>
</dbReference>
<proteinExistence type="inferred from homology"/>
<dbReference type="PROSITE" id="PS00104">
    <property type="entry name" value="EPSP_SYNTHASE_1"/>
    <property type="match status" value="1"/>
</dbReference>
<evidence type="ECO:0000259" key="9">
    <source>
        <dbReference type="Pfam" id="PF00275"/>
    </source>
</evidence>
<dbReference type="PANTHER" id="PTHR21090:SF5">
    <property type="entry name" value="PENTAFUNCTIONAL AROM POLYPEPTIDE"/>
    <property type="match status" value="1"/>
</dbReference>
<evidence type="ECO:0000256" key="7">
    <source>
        <dbReference type="ARBA" id="ARBA00023141"/>
    </source>
</evidence>
<comment type="catalytic activity">
    <reaction evidence="8">
        <text>3-phosphoshikimate + phosphoenolpyruvate = 5-O-(1-carboxyvinyl)-3-phosphoshikimate + phosphate</text>
        <dbReference type="Rhea" id="RHEA:21256"/>
        <dbReference type="ChEBI" id="CHEBI:43474"/>
        <dbReference type="ChEBI" id="CHEBI:57701"/>
        <dbReference type="ChEBI" id="CHEBI:58702"/>
        <dbReference type="ChEBI" id="CHEBI:145989"/>
        <dbReference type="EC" id="2.5.1.19"/>
    </reaction>
    <physiologicalReaction direction="left-to-right" evidence="8">
        <dbReference type="Rhea" id="RHEA:21257"/>
    </physiologicalReaction>
</comment>
<keyword evidence="7" id="KW-0057">Aromatic amino acid biosynthesis</keyword>
<gene>
    <name evidence="10" type="ORF">LCGC14_2517890</name>
</gene>
<keyword evidence="4" id="KW-0963">Cytoplasm</keyword>
<evidence type="ECO:0000256" key="2">
    <source>
        <dbReference type="ARBA" id="ARBA00009948"/>
    </source>
</evidence>
<dbReference type="GO" id="GO:0009073">
    <property type="term" value="P:aromatic amino acid family biosynthetic process"/>
    <property type="evidence" value="ECO:0007669"/>
    <property type="project" value="UniProtKB-KW"/>
</dbReference>
<comment type="similarity">
    <text evidence="2">Belongs to the EPSP synthase family.</text>
</comment>
<dbReference type="FunFam" id="3.65.10.10:FF:000005">
    <property type="entry name" value="3-phosphoshikimate 1-carboxyvinyltransferase"/>
    <property type="match status" value="1"/>
</dbReference>
<comment type="pathway">
    <text evidence="1">Metabolic intermediate biosynthesis; chorismate biosynthesis; chorismate from D-erythrose 4-phosphate and phosphoenolpyruvate: step 6/7.</text>
</comment>
<dbReference type="NCBIfam" id="TIGR01356">
    <property type="entry name" value="aroA"/>
    <property type="match status" value="1"/>
</dbReference>
<dbReference type="PANTHER" id="PTHR21090">
    <property type="entry name" value="AROM/DEHYDROQUINATE SYNTHASE"/>
    <property type="match status" value="1"/>
</dbReference>
<organism evidence="10">
    <name type="scientific">marine sediment metagenome</name>
    <dbReference type="NCBI Taxonomy" id="412755"/>
    <lineage>
        <taxon>unclassified sequences</taxon>
        <taxon>metagenomes</taxon>
        <taxon>ecological metagenomes</taxon>
    </lineage>
</organism>
<keyword evidence="5" id="KW-0028">Amino-acid biosynthesis</keyword>
<dbReference type="GO" id="GO:0008652">
    <property type="term" value="P:amino acid biosynthetic process"/>
    <property type="evidence" value="ECO:0007669"/>
    <property type="project" value="UniProtKB-KW"/>
</dbReference>
<evidence type="ECO:0000256" key="3">
    <source>
        <dbReference type="ARBA" id="ARBA00012450"/>
    </source>
</evidence>
<sequence length="398" mass="42970">VQGFQRATDCLATLRCLRGLGVPWRWQDETTLRVRGRGRHGLSESERVLDCGNSGTSIRLLAGLLAPQPFFSVLTGDRSLLSRPMARVIQPLRLMGADISGRQGDTRAPLAINGCPLKGIRNRSPVASAQVKSALTLAALYAHGETVIEEPAASRDHTERMLQAMGADLDFGDGQVRVRPLARDLQPLSLRVPGDISAAAAWLVLAACHPDAHLRIQGVGVNPTRSGVLDVLRLMGADITLEEQRTWGPEPVADISVRSSRLRGAVIEGDLVPRAIDELPLIALAACFASGETVIRDAAELRVKESDRIRSTARELRRLGADIEEFPDGLRIRPVRRLQGAAVSTHGDHRLAIMLALAGVLARGETVIRNAGVAAVSYPWFWRDLDLLSGRRAAAAKG</sequence>
<dbReference type="PROSITE" id="PS00885">
    <property type="entry name" value="EPSP_SYNTHASE_2"/>
    <property type="match status" value="1"/>
</dbReference>
<dbReference type="EMBL" id="LAZR01040546">
    <property type="protein sequence ID" value="KKL14220.1"/>
    <property type="molecule type" value="Genomic_DNA"/>
</dbReference>
<dbReference type="InterPro" id="IPR006264">
    <property type="entry name" value="EPSP_synthase"/>
</dbReference>
<dbReference type="AlphaFoldDB" id="A0A0F9AXV4"/>
<evidence type="ECO:0000256" key="5">
    <source>
        <dbReference type="ARBA" id="ARBA00022605"/>
    </source>
</evidence>
<dbReference type="HAMAP" id="MF_00210">
    <property type="entry name" value="EPSP_synth"/>
    <property type="match status" value="1"/>
</dbReference>
<comment type="caution">
    <text evidence="10">The sequence shown here is derived from an EMBL/GenBank/DDBJ whole genome shotgun (WGS) entry which is preliminary data.</text>
</comment>
<keyword evidence="6" id="KW-0808">Transferase</keyword>
<dbReference type="InterPro" id="IPR036968">
    <property type="entry name" value="Enolpyruvate_Tfrase_sf"/>
</dbReference>
<evidence type="ECO:0000256" key="8">
    <source>
        <dbReference type="ARBA" id="ARBA00044633"/>
    </source>
</evidence>
<dbReference type="PIRSF" id="PIRSF000505">
    <property type="entry name" value="EPSPS"/>
    <property type="match status" value="1"/>
</dbReference>
<name>A0A0F9AXV4_9ZZZZ</name>
<reference evidence="10" key="1">
    <citation type="journal article" date="2015" name="Nature">
        <title>Complex archaea that bridge the gap between prokaryotes and eukaryotes.</title>
        <authorList>
            <person name="Spang A."/>
            <person name="Saw J.H."/>
            <person name="Jorgensen S.L."/>
            <person name="Zaremba-Niedzwiedzka K."/>
            <person name="Martijn J."/>
            <person name="Lind A.E."/>
            <person name="van Eijk R."/>
            <person name="Schleper C."/>
            <person name="Guy L."/>
            <person name="Ettema T.J."/>
        </authorList>
    </citation>
    <scope>NUCLEOTIDE SEQUENCE</scope>
</reference>
<protein>
    <recommendedName>
        <fullName evidence="3">3-phosphoshikimate 1-carboxyvinyltransferase</fullName>
        <ecNumber evidence="3">2.5.1.19</ecNumber>
    </recommendedName>
</protein>
<dbReference type="InterPro" id="IPR001986">
    <property type="entry name" value="Enolpyruvate_Tfrase_dom"/>
</dbReference>
<accession>A0A0F9AXV4</accession>
<dbReference type="UniPathway" id="UPA00053">
    <property type="reaction ID" value="UER00089"/>
</dbReference>
<dbReference type="SUPFAM" id="SSF55205">
    <property type="entry name" value="EPT/RTPC-like"/>
    <property type="match status" value="1"/>
</dbReference>
<dbReference type="GO" id="GO:0009423">
    <property type="term" value="P:chorismate biosynthetic process"/>
    <property type="evidence" value="ECO:0007669"/>
    <property type="project" value="UniProtKB-UniPathway"/>
</dbReference>
<dbReference type="CDD" id="cd01556">
    <property type="entry name" value="EPSP_synthase"/>
    <property type="match status" value="1"/>
</dbReference>
<feature type="non-terminal residue" evidence="10">
    <location>
        <position position="1"/>
    </location>
</feature>
<evidence type="ECO:0000256" key="6">
    <source>
        <dbReference type="ARBA" id="ARBA00022679"/>
    </source>
</evidence>
<evidence type="ECO:0000313" key="10">
    <source>
        <dbReference type="EMBL" id="KKL14220.1"/>
    </source>
</evidence>
<feature type="domain" description="Enolpyruvate transferase" evidence="9">
    <location>
        <begin position="2"/>
        <end position="385"/>
    </location>
</feature>
<dbReference type="InterPro" id="IPR023193">
    <property type="entry name" value="EPSP_synthase_CS"/>
</dbReference>
<evidence type="ECO:0000256" key="4">
    <source>
        <dbReference type="ARBA" id="ARBA00022490"/>
    </source>
</evidence>
<evidence type="ECO:0000256" key="1">
    <source>
        <dbReference type="ARBA" id="ARBA00004811"/>
    </source>
</evidence>